<dbReference type="InterPro" id="IPR005226">
    <property type="entry name" value="UPF0014_fam"/>
</dbReference>
<feature type="transmembrane region" description="Helical" evidence="6">
    <location>
        <begin position="88"/>
        <end position="111"/>
    </location>
</feature>
<comment type="caution">
    <text evidence="7">The sequence shown here is derived from an EMBL/GenBank/DDBJ whole genome shotgun (WGS) entry which is preliminary data.</text>
</comment>
<name>A0ABW4MTY8_9BACI</name>
<dbReference type="PANTHER" id="PTHR30028">
    <property type="entry name" value="UPF0014 INNER MEMBRANE PROTEIN YBBM-RELATED"/>
    <property type="match status" value="1"/>
</dbReference>
<gene>
    <name evidence="7" type="ORF">ACFSFW_22585</name>
</gene>
<feature type="transmembrane region" description="Helical" evidence="6">
    <location>
        <begin position="34"/>
        <end position="53"/>
    </location>
</feature>
<evidence type="ECO:0000256" key="1">
    <source>
        <dbReference type="ARBA" id="ARBA00004141"/>
    </source>
</evidence>
<protein>
    <submittedName>
        <fullName evidence="7">ABC transporter permease</fullName>
    </submittedName>
</protein>
<dbReference type="RefSeq" id="WP_099363416.1">
    <property type="nucleotide sequence ID" value="NZ_JBHUEK010000034.1"/>
</dbReference>
<comment type="subcellular location">
    <subcellularLocation>
        <location evidence="1">Membrane</location>
        <topology evidence="1">Multi-pass membrane protein</topology>
    </subcellularLocation>
</comment>
<comment type="similarity">
    <text evidence="2">Belongs to the UPF0014 family.</text>
</comment>
<dbReference type="Proteomes" id="UP001597227">
    <property type="component" value="Unassembled WGS sequence"/>
</dbReference>
<keyword evidence="5 6" id="KW-0472">Membrane</keyword>
<feature type="transmembrane region" description="Helical" evidence="6">
    <location>
        <begin position="117"/>
        <end position="137"/>
    </location>
</feature>
<keyword evidence="3 6" id="KW-0812">Transmembrane</keyword>
<evidence type="ECO:0000313" key="8">
    <source>
        <dbReference type="Proteomes" id="UP001597227"/>
    </source>
</evidence>
<feature type="transmembrane region" description="Helical" evidence="6">
    <location>
        <begin position="214"/>
        <end position="236"/>
    </location>
</feature>
<accession>A0ABW4MTY8</accession>
<dbReference type="EMBL" id="JBHUEK010000034">
    <property type="protein sequence ID" value="MFD1781437.1"/>
    <property type="molecule type" value="Genomic_DNA"/>
</dbReference>
<dbReference type="PANTHER" id="PTHR30028:SF0">
    <property type="entry name" value="PROTEIN ALUMINUM SENSITIVE 3"/>
    <property type="match status" value="1"/>
</dbReference>
<evidence type="ECO:0000256" key="6">
    <source>
        <dbReference type="SAM" id="Phobius"/>
    </source>
</evidence>
<evidence type="ECO:0000256" key="2">
    <source>
        <dbReference type="ARBA" id="ARBA00005268"/>
    </source>
</evidence>
<keyword evidence="4 6" id="KW-1133">Transmembrane helix</keyword>
<feature type="transmembrane region" description="Helical" evidence="6">
    <location>
        <begin position="59"/>
        <end position="76"/>
    </location>
</feature>
<evidence type="ECO:0000256" key="5">
    <source>
        <dbReference type="ARBA" id="ARBA00023136"/>
    </source>
</evidence>
<dbReference type="Pfam" id="PF03649">
    <property type="entry name" value="UPF0014"/>
    <property type="match status" value="1"/>
</dbReference>
<keyword evidence="8" id="KW-1185">Reference proteome</keyword>
<feature type="transmembrane region" description="Helical" evidence="6">
    <location>
        <begin position="6"/>
        <end position="27"/>
    </location>
</feature>
<evidence type="ECO:0000256" key="4">
    <source>
        <dbReference type="ARBA" id="ARBA00022989"/>
    </source>
</evidence>
<evidence type="ECO:0000313" key="7">
    <source>
        <dbReference type="EMBL" id="MFD1781437.1"/>
    </source>
</evidence>
<proteinExistence type="inferred from homology"/>
<evidence type="ECO:0000256" key="3">
    <source>
        <dbReference type="ARBA" id="ARBA00022692"/>
    </source>
</evidence>
<organism evidence="7 8">
    <name type="scientific">Fredinandcohnia salidurans</name>
    <dbReference type="NCBI Taxonomy" id="2595041"/>
    <lineage>
        <taxon>Bacteria</taxon>
        <taxon>Bacillati</taxon>
        <taxon>Bacillota</taxon>
        <taxon>Bacilli</taxon>
        <taxon>Bacillales</taxon>
        <taxon>Bacillaceae</taxon>
        <taxon>Fredinandcohnia</taxon>
    </lineage>
</organism>
<sequence>MSTLALAIALIFVLIPIFLSKTFNLGLEKDTTIAVVRSIIQLFAVGYILKFVFDTESLIYIFLMVIVMIVAATQNARKKGKAIKGITWKIATTFIFMEVLTQAILLGFQITPATAQYIIPISGMVVGNSMVLAILFLNRFTSEVDNHQEQTELILSLGGTPKQAIHTQLITSIKASMIPTIESQKTIGLVQLPGMMSGQIIAGANPIQAVQFQLLVLFLLLTTAAVTSIMLGFLSYPTLFNQRMQFLKMR</sequence>
<reference evidence="8" key="1">
    <citation type="journal article" date="2019" name="Int. J. Syst. Evol. Microbiol.">
        <title>The Global Catalogue of Microorganisms (GCM) 10K type strain sequencing project: providing services to taxonomists for standard genome sequencing and annotation.</title>
        <authorList>
            <consortium name="The Broad Institute Genomics Platform"/>
            <consortium name="The Broad Institute Genome Sequencing Center for Infectious Disease"/>
            <person name="Wu L."/>
            <person name="Ma J."/>
        </authorList>
    </citation>
    <scope>NUCLEOTIDE SEQUENCE [LARGE SCALE GENOMIC DNA]</scope>
    <source>
        <strain evidence="8">CCUG 15531</strain>
    </source>
</reference>